<evidence type="ECO:0000256" key="19">
    <source>
        <dbReference type="SAM" id="Phobius"/>
    </source>
</evidence>
<comment type="similarity">
    <text evidence="2">Belongs to the bacterial diacylglycerol kinase family.</text>
</comment>
<name>A0A4Y8ISC3_9BACI</name>
<keyword evidence="13" id="KW-0594">Phospholipid biosynthesis</keyword>
<evidence type="ECO:0000256" key="3">
    <source>
        <dbReference type="ARBA" id="ARBA00022475"/>
    </source>
</evidence>
<dbReference type="GO" id="GO:0005524">
    <property type="term" value="F:ATP binding"/>
    <property type="evidence" value="ECO:0007669"/>
    <property type="project" value="UniProtKB-KW"/>
</dbReference>
<dbReference type="Pfam" id="PF01219">
    <property type="entry name" value="DAGK_prokar"/>
    <property type="match status" value="1"/>
</dbReference>
<feature type="binding site" evidence="17">
    <location>
        <begin position="88"/>
        <end position="89"/>
    </location>
    <ligand>
        <name>ATP</name>
        <dbReference type="ChEBI" id="CHEBI:30616"/>
    </ligand>
</feature>
<dbReference type="AlphaFoldDB" id="A0A4Y8ISC3"/>
<dbReference type="EMBL" id="SOPW01000001">
    <property type="protein sequence ID" value="TFB24838.1"/>
    <property type="molecule type" value="Genomic_DNA"/>
</dbReference>
<comment type="caution">
    <text evidence="20">The sequence shown here is derived from an EMBL/GenBank/DDBJ whole genome shotgun (WGS) entry which is preliminary data.</text>
</comment>
<keyword evidence="9 17" id="KW-0067">ATP-binding</keyword>
<feature type="binding site" evidence="17">
    <location>
        <position position="22"/>
    </location>
    <ligand>
        <name>ATP</name>
        <dbReference type="ChEBI" id="CHEBI:30616"/>
    </ligand>
</feature>
<proteinExistence type="inferred from homology"/>
<dbReference type="Proteomes" id="UP000297975">
    <property type="component" value="Unassembled WGS sequence"/>
</dbReference>
<dbReference type="Gene3D" id="1.10.287.3610">
    <property type="match status" value="1"/>
</dbReference>
<dbReference type="PANTHER" id="PTHR34299:SF1">
    <property type="entry name" value="DIACYLGLYCEROL KINASE"/>
    <property type="match status" value="1"/>
</dbReference>
<dbReference type="OrthoDB" id="9789934at2"/>
<evidence type="ECO:0000256" key="17">
    <source>
        <dbReference type="PIRSR" id="PIRSR600829-3"/>
    </source>
</evidence>
<dbReference type="GO" id="GO:0005886">
    <property type="term" value="C:plasma membrane"/>
    <property type="evidence" value="ECO:0007669"/>
    <property type="project" value="UniProtKB-SubCell"/>
</dbReference>
<evidence type="ECO:0000256" key="15">
    <source>
        <dbReference type="PIRSR" id="PIRSR600829-1"/>
    </source>
</evidence>
<keyword evidence="8 20" id="KW-0418">Kinase</keyword>
<gene>
    <name evidence="20" type="ORF">E3U55_00150</name>
</gene>
<evidence type="ECO:0000256" key="18">
    <source>
        <dbReference type="PIRSR" id="PIRSR600829-4"/>
    </source>
</evidence>
<comment type="cofactor">
    <cofactor evidence="18">
        <name>Mg(2+)</name>
        <dbReference type="ChEBI" id="CHEBI:18420"/>
    </cofactor>
    <text evidence="18">Mn(2+), Zn(2+), Cd(2+) and Co(2+) support activity to lesser extents.</text>
</comment>
<keyword evidence="3" id="KW-1003">Cell membrane</keyword>
<evidence type="ECO:0000313" key="20">
    <source>
        <dbReference type="EMBL" id="TFB24838.1"/>
    </source>
</evidence>
<feature type="binding site" evidence="18">
    <location>
        <position position="22"/>
    </location>
    <ligand>
        <name>a divalent metal cation</name>
        <dbReference type="ChEBI" id="CHEBI:60240"/>
    </ligand>
</feature>
<dbReference type="GO" id="GO:0008654">
    <property type="term" value="P:phospholipid biosynthetic process"/>
    <property type="evidence" value="ECO:0007669"/>
    <property type="project" value="UniProtKB-KW"/>
</dbReference>
<reference evidence="20 21" key="1">
    <citation type="submission" date="2019-03" db="EMBL/GenBank/DDBJ databases">
        <authorList>
            <person name="He R.-H."/>
        </authorList>
    </citation>
    <scope>NUCLEOTIDE SEQUENCE [LARGE SCALE GENOMIC DNA]</scope>
    <source>
        <strain evidence="21">SH 714</strain>
    </source>
</reference>
<evidence type="ECO:0000256" key="2">
    <source>
        <dbReference type="ARBA" id="ARBA00005967"/>
    </source>
</evidence>
<evidence type="ECO:0000256" key="10">
    <source>
        <dbReference type="ARBA" id="ARBA00022989"/>
    </source>
</evidence>
<dbReference type="RefSeq" id="WP_134338297.1">
    <property type="nucleotide sequence ID" value="NZ_SOPW01000001.1"/>
</dbReference>
<keyword evidence="11" id="KW-0443">Lipid metabolism</keyword>
<comment type="subcellular location">
    <subcellularLocation>
        <location evidence="1">Cell membrane</location>
        <topology evidence="1">Multi-pass membrane protein</topology>
    </subcellularLocation>
</comment>
<dbReference type="InterPro" id="IPR000829">
    <property type="entry name" value="DAGK"/>
</dbReference>
<feature type="binding site" evidence="16">
    <location>
        <position position="63"/>
    </location>
    <ligand>
        <name>substrate</name>
    </ligand>
</feature>
<evidence type="ECO:0000256" key="14">
    <source>
        <dbReference type="ARBA" id="ARBA00023264"/>
    </source>
</evidence>
<evidence type="ECO:0000256" key="8">
    <source>
        <dbReference type="ARBA" id="ARBA00022777"/>
    </source>
</evidence>
<keyword evidence="10 19" id="KW-1133">Transmembrane helix</keyword>
<dbReference type="InterPro" id="IPR033717">
    <property type="entry name" value="UDPK"/>
</dbReference>
<keyword evidence="14" id="KW-1208">Phospholipid metabolism</keyword>
<feature type="transmembrane region" description="Helical" evidence="19">
    <location>
        <begin position="90"/>
        <end position="116"/>
    </location>
</feature>
<evidence type="ECO:0000256" key="16">
    <source>
        <dbReference type="PIRSR" id="PIRSR600829-2"/>
    </source>
</evidence>
<dbReference type="CDD" id="cd14265">
    <property type="entry name" value="UDPK_IM_like"/>
    <property type="match status" value="1"/>
</dbReference>
<evidence type="ECO:0000256" key="6">
    <source>
        <dbReference type="ARBA" id="ARBA00022692"/>
    </source>
</evidence>
<keyword evidence="18" id="KW-0460">Magnesium</keyword>
<evidence type="ECO:0000256" key="11">
    <source>
        <dbReference type="ARBA" id="ARBA00023098"/>
    </source>
</evidence>
<feature type="binding site" evidence="18">
    <location>
        <position position="70"/>
    </location>
    <ligand>
        <name>a divalent metal cation</name>
        <dbReference type="ChEBI" id="CHEBI:60240"/>
    </ligand>
</feature>
<keyword evidence="21" id="KW-1185">Reference proteome</keyword>
<evidence type="ECO:0000313" key="21">
    <source>
        <dbReference type="Proteomes" id="UP000297975"/>
    </source>
</evidence>
<feature type="active site" description="Proton acceptor" evidence="15">
    <location>
        <position position="63"/>
    </location>
</feature>
<dbReference type="GO" id="GO:0016301">
    <property type="term" value="F:kinase activity"/>
    <property type="evidence" value="ECO:0007669"/>
    <property type="project" value="UniProtKB-KW"/>
</dbReference>
<evidence type="ECO:0000256" key="4">
    <source>
        <dbReference type="ARBA" id="ARBA00022516"/>
    </source>
</evidence>
<accession>A0A4Y8ISC3</accession>
<keyword evidence="7 17" id="KW-0547">Nucleotide-binding</keyword>
<evidence type="ECO:0000256" key="12">
    <source>
        <dbReference type="ARBA" id="ARBA00023136"/>
    </source>
</evidence>
<evidence type="ECO:0000256" key="7">
    <source>
        <dbReference type="ARBA" id="ARBA00022741"/>
    </source>
</evidence>
<keyword evidence="18" id="KW-0479">Metal-binding</keyword>
<evidence type="ECO:0000256" key="5">
    <source>
        <dbReference type="ARBA" id="ARBA00022679"/>
    </source>
</evidence>
<dbReference type="GO" id="GO:0046872">
    <property type="term" value="F:metal ion binding"/>
    <property type="evidence" value="ECO:0007669"/>
    <property type="project" value="UniProtKB-KW"/>
</dbReference>
<organism evidence="20 21">
    <name type="scientific">Filobacillus milosensis</name>
    <dbReference type="NCBI Taxonomy" id="94137"/>
    <lineage>
        <taxon>Bacteria</taxon>
        <taxon>Bacillati</taxon>
        <taxon>Bacillota</taxon>
        <taxon>Bacilli</taxon>
        <taxon>Bacillales</taxon>
        <taxon>Bacillaceae</taxon>
        <taxon>Filobacillus</taxon>
    </lineage>
</organism>
<feature type="binding site" evidence="17">
    <location>
        <position position="70"/>
    </location>
    <ligand>
        <name>ATP</name>
        <dbReference type="ChEBI" id="CHEBI:30616"/>
    </ligand>
</feature>
<keyword evidence="12 19" id="KW-0472">Membrane</keyword>
<keyword evidence="5" id="KW-0808">Transferase</keyword>
<protein>
    <submittedName>
        <fullName evidence="20">Diacylglycerol kinase family protein</fullName>
    </submittedName>
</protein>
<dbReference type="PANTHER" id="PTHR34299">
    <property type="entry name" value="DIACYLGLYCEROL KINASE"/>
    <property type="match status" value="1"/>
</dbReference>
<feature type="transmembrane region" description="Helical" evidence="19">
    <location>
        <begin position="23"/>
        <end position="43"/>
    </location>
</feature>
<keyword evidence="6 19" id="KW-0812">Transmembrane</keyword>
<evidence type="ECO:0000256" key="13">
    <source>
        <dbReference type="ARBA" id="ARBA00023209"/>
    </source>
</evidence>
<keyword evidence="4" id="KW-0444">Lipid biosynthesis</keyword>
<evidence type="ECO:0000256" key="9">
    <source>
        <dbReference type="ARBA" id="ARBA00022840"/>
    </source>
</evidence>
<dbReference type="InterPro" id="IPR036945">
    <property type="entry name" value="DAGK_sf"/>
</dbReference>
<evidence type="ECO:0000256" key="1">
    <source>
        <dbReference type="ARBA" id="ARBA00004651"/>
    </source>
</evidence>
<sequence>MRINNIGFKHAIRGIIVALQTELNMKIHVISMLIVIFTGFMLKVTVVEWLFLIGAIGLVITTELVNTSIENITDQLFKGHHEVAKNIKDISAGAVLVASITAAIIGIVILLPRIVIFF</sequence>